<dbReference type="PANTHER" id="PTHR31137">
    <property type="entry name" value="PROTEIN PSIB-RELATED-RELATED"/>
    <property type="match status" value="1"/>
</dbReference>
<dbReference type="OMA" id="METHAFF"/>
<accession>F1A4G8</accession>
<dbReference type="PROSITE" id="PS51820">
    <property type="entry name" value="PA14"/>
    <property type="match status" value="1"/>
</dbReference>
<evidence type="ECO:0000313" key="6">
    <source>
        <dbReference type="Proteomes" id="UP000001064"/>
    </source>
</evidence>
<dbReference type="Proteomes" id="UP000001064">
    <property type="component" value="Unassembled WGS sequence"/>
</dbReference>
<dbReference type="eggNOG" id="ENOG502QQ2D">
    <property type="taxonomic scope" value="Eukaryota"/>
</dbReference>
<dbReference type="RefSeq" id="XP_003294560.1">
    <property type="nucleotide sequence ID" value="XM_003294512.1"/>
</dbReference>
<reference evidence="6" key="1">
    <citation type="journal article" date="2011" name="Genome Biol.">
        <title>Comparative genomics of the social amoebae Dictyostelium discoideum and Dictyostelium purpureum.</title>
        <authorList>
            <consortium name="US DOE Joint Genome Institute (JGI-PGF)"/>
            <person name="Sucgang R."/>
            <person name="Kuo A."/>
            <person name="Tian X."/>
            <person name="Salerno W."/>
            <person name="Parikh A."/>
            <person name="Feasley C.L."/>
            <person name="Dalin E."/>
            <person name="Tu H."/>
            <person name="Huang E."/>
            <person name="Barry K."/>
            <person name="Lindquist E."/>
            <person name="Shapiro H."/>
            <person name="Bruce D."/>
            <person name="Schmutz J."/>
            <person name="Salamov A."/>
            <person name="Fey P."/>
            <person name="Gaudet P."/>
            <person name="Anjard C."/>
            <person name="Babu M.M."/>
            <person name="Basu S."/>
            <person name="Bushmanova Y."/>
            <person name="van der Wel H."/>
            <person name="Katoh-Kurasawa M."/>
            <person name="Dinh C."/>
            <person name="Coutinho P.M."/>
            <person name="Saito T."/>
            <person name="Elias M."/>
            <person name="Schaap P."/>
            <person name="Kay R.R."/>
            <person name="Henrissat B."/>
            <person name="Eichinger L."/>
            <person name="Rivero F."/>
            <person name="Putnam N.H."/>
            <person name="West C.M."/>
            <person name="Loomis W.F."/>
            <person name="Chisholm R.L."/>
            <person name="Shaulsky G."/>
            <person name="Strassmann J.E."/>
            <person name="Queller D.C."/>
            <person name="Kuspa A."/>
            <person name="Grigoriev I.V."/>
        </authorList>
    </citation>
    <scope>NUCLEOTIDE SEQUENCE [LARGE SCALE GENOMIC DNA]</scope>
    <source>
        <strain evidence="6">QSDP1</strain>
    </source>
</reference>
<comment type="similarity">
    <text evidence="1">Belongs to the prespore-cell-inducing factor family.</text>
</comment>
<evidence type="ECO:0000256" key="3">
    <source>
        <dbReference type="ARBA" id="ARBA00023180"/>
    </source>
</evidence>
<dbReference type="PANTHER" id="PTHR31137:SF8">
    <property type="entry name" value="PROTEIN PSIB-RELATED"/>
    <property type="match status" value="1"/>
</dbReference>
<keyword evidence="6" id="KW-1185">Reference proteome</keyword>
<evidence type="ECO:0000256" key="1">
    <source>
        <dbReference type="ARBA" id="ARBA00008709"/>
    </source>
</evidence>
<organism evidence="5 6">
    <name type="scientific">Dictyostelium purpureum</name>
    <name type="common">Slime mold</name>
    <dbReference type="NCBI Taxonomy" id="5786"/>
    <lineage>
        <taxon>Eukaryota</taxon>
        <taxon>Amoebozoa</taxon>
        <taxon>Evosea</taxon>
        <taxon>Eumycetozoa</taxon>
        <taxon>Dictyostelia</taxon>
        <taxon>Dictyosteliales</taxon>
        <taxon>Dictyosteliaceae</taxon>
        <taxon>Dictyostelium</taxon>
    </lineage>
</organism>
<dbReference type="VEuPathDB" id="AmoebaDB:DICPUDRAFT_12023"/>
<feature type="domain" description="PA14" evidence="4">
    <location>
        <begin position="85"/>
        <end position="227"/>
    </location>
</feature>
<dbReference type="OrthoDB" id="17079at2759"/>
<keyword evidence="2" id="KW-0732">Signal</keyword>
<evidence type="ECO:0000259" key="4">
    <source>
        <dbReference type="PROSITE" id="PS51820"/>
    </source>
</evidence>
<dbReference type="Pfam" id="PF07691">
    <property type="entry name" value="PA14"/>
    <property type="match status" value="1"/>
</dbReference>
<dbReference type="KEGG" id="dpp:DICPUDRAFT_12023"/>
<dbReference type="NCBIfam" id="TIGR02148">
    <property type="entry name" value="Fibro_Slime"/>
    <property type="match status" value="1"/>
</dbReference>
<dbReference type="GO" id="GO:0005576">
    <property type="term" value="C:extracellular region"/>
    <property type="evidence" value="ECO:0000318"/>
    <property type="project" value="GO_Central"/>
</dbReference>
<keyword evidence="3" id="KW-0325">Glycoprotein</keyword>
<sequence length="236" mass="27243">QIYDQDPSFNPNFESREGVLTKGLVKENLNPLTKIPELLFLSATHQNNIKGGIVKPDLFKFFFSTNHDPNSPGYNIAKSIILNLTYDKQKDVYVIDNQSFFPLDNRGLDANKTDYKYFAPNNIYHNYHFCLKINNQFAYQGFEEFTFEGGDDFYLFINNKLVIDLGGIHTSQKATVYLNVLNLIKYKVYPIDLYFCQRHTTRSTIRIETNIEMFCAFYDFCGVCNGDGSTCCNPNI</sequence>
<dbReference type="AlphaFoldDB" id="F1A4G8"/>
<evidence type="ECO:0000313" key="5">
    <source>
        <dbReference type="EMBL" id="EGC28915.1"/>
    </source>
</evidence>
<dbReference type="FunCoup" id="F1A4G8">
    <property type="interactions" value="747"/>
</dbReference>
<dbReference type="InParanoid" id="F1A4G8"/>
<dbReference type="InterPro" id="IPR051154">
    <property type="entry name" value="Prespore-cell_inducing_factor"/>
</dbReference>
<protein>
    <recommendedName>
        <fullName evidence="4">PA14 domain-containing protein</fullName>
    </recommendedName>
</protein>
<dbReference type="InterPro" id="IPR011874">
    <property type="entry name" value="Fibro_Slime"/>
</dbReference>
<dbReference type="InterPro" id="IPR037524">
    <property type="entry name" value="PA14/GLEYA"/>
</dbReference>
<dbReference type="EMBL" id="GL871519">
    <property type="protein sequence ID" value="EGC28915.1"/>
    <property type="molecule type" value="Genomic_DNA"/>
</dbReference>
<gene>
    <name evidence="5" type="ORF">DICPUDRAFT_12023</name>
</gene>
<proteinExistence type="inferred from homology"/>
<feature type="non-terminal residue" evidence="5">
    <location>
        <position position="1"/>
    </location>
</feature>
<feature type="non-terminal residue" evidence="5">
    <location>
        <position position="236"/>
    </location>
</feature>
<dbReference type="InterPro" id="IPR011658">
    <property type="entry name" value="PA14_dom"/>
</dbReference>
<name>F1A4G8_DICPU</name>
<dbReference type="GeneID" id="10506943"/>
<evidence type="ECO:0000256" key="2">
    <source>
        <dbReference type="ARBA" id="ARBA00022729"/>
    </source>
</evidence>